<reference evidence="1 2" key="1">
    <citation type="journal article" date="2014" name="G3 (Bethesda)">
        <title>Genome sequence of Candidatus Riesia pediculischaeffi, endosymbiont of chimpanzee lice, and genomic comparison of recently acquired endosymbionts from human and chimpanzee lice.</title>
        <authorList>
            <person name="Boyd B.M."/>
            <person name="Allen J.M."/>
            <person name="de Crecy-Lagard V."/>
            <person name="Reed D.L."/>
        </authorList>
    </citation>
    <scope>NUCLEOTIDE SEQUENCE [LARGE SCALE GENOMIC DNA]</scope>
    <source>
        <strain evidence="1 2">PTSU</strain>
    </source>
</reference>
<sequence length="47" mass="5524">MSYLSFSSKSRGQEEGIAYSFSYRSDMQKLDKIVRCFRKVYLSTSDK</sequence>
<dbReference type="HOGENOM" id="CLU_3165923_0_0_6"/>
<dbReference type="EMBL" id="AWXV01000004">
    <property type="protein sequence ID" value="KIE63753.1"/>
    <property type="molecule type" value="Genomic_DNA"/>
</dbReference>
<evidence type="ECO:0000313" key="1">
    <source>
        <dbReference type="EMBL" id="KIE63753.1"/>
    </source>
</evidence>
<dbReference type="Proteomes" id="UP000054529">
    <property type="component" value="Unassembled WGS sequence"/>
</dbReference>
<name>A0A0C1V7E0_9ENTR</name>
<accession>A0A0C1V7E0</accession>
<evidence type="ECO:0000313" key="2">
    <source>
        <dbReference type="Proteomes" id="UP000054529"/>
    </source>
</evidence>
<comment type="caution">
    <text evidence="1">The sequence shown here is derived from an EMBL/GenBank/DDBJ whole genome shotgun (WGS) entry which is preliminary data.</text>
</comment>
<proteinExistence type="predicted"/>
<dbReference type="AlphaFoldDB" id="A0A0C1V7E0"/>
<organism evidence="1 2">
    <name type="scientific">Candidatus Riesia pediculischaeffi PTSU</name>
    <dbReference type="NCBI Taxonomy" id="1401651"/>
    <lineage>
        <taxon>Bacteria</taxon>
        <taxon>Pseudomonadati</taxon>
        <taxon>Pseudomonadota</taxon>
        <taxon>Gammaproteobacteria</taxon>
        <taxon>Enterobacterales</taxon>
        <taxon>Enterobacteriaceae</taxon>
        <taxon>Candidatus Riesia</taxon>
    </lineage>
</organism>
<protein>
    <submittedName>
        <fullName evidence="1">Uncharacterized protein</fullName>
    </submittedName>
</protein>
<gene>
    <name evidence="1" type="ORF">P689_122235</name>
</gene>